<dbReference type="Proteomes" id="UP000294901">
    <property type="component" value="Unassembled WGS sequence"/>
</dbReference>
<sequence>MNVLALQEMKEPRESAGLALTSGITLSPLCVPTTRVLH</sequence>
<dbReference type="EMBL" id="SNWR01000002">
    <property type="protein sequence ID" value="TDO32628.1"/>
    <property type="molecule type" value="Genomic_DNA"/>
</dbReference>
<protein>
    <submittedName>
        <fullName evidence="1">Uncharacterized protein</fullName>
    </submittedName>
</protein>
<organism evidence="1 2">
    <name type="scientific">Paractinoplanes brasiliensis</name>
    <dbReference type="NCBI Taxonomy" id="52695"/>
    <lineage>
        <taxon>Bacteria</taxon>
        <taxon>Bacillati</taxon>
        <taxon>Actinomycetota</taxon>
        <taxon>Actinomycetes</taxon>
        <taxon>Micromonosporales</taxon>
        <taxon>Micromonosporaceae</taxon>
        <taxon>Paractinoplanes</taxon>
    </lineage>
</organism>
<accession>A0A4V6PSP5</accession>
<comment type="caution">
    <text evidence="1">The sequence shown here is derived from an EMBL/GenBank/DDBJ whole genome shotgun (WGS) entry which is preliminary data.</text>
</comment>
<name>A0A4V6PSP5_9ACTN</name>
<proteinExistence type="predicted"/>
<gene>
    <name evidence="1" type="ORF">C8E87_8098</name>
</gene>
<evidence type="ECO:0000313" key="2">
    <source>
        <dbReference type="Proteomes" id="UP000294901"/>
    </source>
</evidence>
<dbReference type="AlphaFoldDB" id="A0A4V6PSP5"/>
<evidence type="ECO:0000313" key="1">
    <source>
        <dbReference type="EMBL" id="TDO32628.1"/>
    </source>
</evidence>
<reference evidence="1 2" key="1">
    <citation type="submission" date="2019-03" db="EMBL/GenBank/DDBJ databases">
        <title>Sequencing the genomes of 1000 actinobacteria strains.</title>
        <authorList>
            <person name="Klenk H.-P."/>
        </authorList>
    </citation>
    <scope>NUCLEOTIDE SEQUENCE [LARGE SCALE GENOMIC DNA]</scope>
    <source>
        <strain evidence="1 2">DSM 43805</strain>
    </source>
</reference>
<keyword evidence="2" id="KW-1185">Reference proteome</keyword>